<evidence type="ECO:0008006" key="3">
    <source>
        <dbReference type="Google" id="ProtNLM"/>
    </source>
</evidence>
<comment type="caution">
    <text evidence="1">The sequence shown here is derived from an EMBL/GenBank/DDBJ whole genome shotgun (WGS) entry which is preliminary data.</text>
</comment>
<dbReference type="OrthoDB" id="2013972at2759"/>
<proteinExistence type="predicted"/>
<evidence type="ECO:0000313" key="1">
    <source>
        <dbReference type="EMBL" id="RAO71038.1"/>
    </source>
</evidence>
<dbReference type="InterPro" id="IPR029063">
    <property type="entry name" value="SAM-dependent_MTases_sf"/>
</dbReference>
<dbReference type="Pfam" id="PF13489">
    <property type="entry name" value="Methyltransf_23"/>
    <property type="match status" value="1"/>
</dbReference>
<evidence type="ECO:0000313" key="2">
    <source>
        <dbReference type="Proteomes" id="UP000249363"/>
    </source>
</evidence>
<dbReference type="PANTHER" id="PTHR43591:SF24">
    <property type="entry name" value="2-METHOXY-6-POLYPRENYL-1,4-BENZOQUINOL METHYLASE, MITOCHONDRIAL"/>
    <property type="match status" value="1"/>
</dbReference>
<sequence length="340" mass="39180">MRDLFTPRPIQFIDEGYSEIDNESTMSLDLNTVDCQVQDGKIYDDEDEDDAYSWSDDELDDSSVELYSITSPYSQEEAERLELMHLIFTMTADGFLHLAPIKWHPQRILDIGCGTGTWCIEIADAYPSAEVVGVELSPSQPILVPPNLTFRIDEFDDEWTYSCSFDYIHARLLAGRVRDWPRLMRQCFENCNPGGWIEFQDIYPLFESQHGPTSQNTVLVGEVMYPGPFLAQWMHEAGFINIRVVKRNQPVTSYEDVKLVRLYRKSDEENREIDHLVEWQTDLSSETQCHEQLSTSLKSFVNSACWNQDQQNTSRDDLTGDVIHSSPVSIDLYTIYGQKP</sequence>
<protein>
    <recommendedName>
        <fullName evidence="3">Methyltransferase domain-containing protein</fullName>
    </recommendedName>
</protein>
<dbReference type="PANTHER" id="PTHR43591">
    <property type="entry name" value="METHYLTRANSFERASE"/>
    <property type="match status" value="1"/>
</dbReference>
<name>A0A364L5E5_TALAM</name>
<keyword evidence="2" id="KW-1185">Reference proteome</keyword>
<dbReference type="AlphaFoldDB" id="A0A364L5E5"/>
<dbReference type="RefSeq" id="XP_040735554.1">
    <property type="nucleotide sequence ID" value="XM_040879704.1"/>
</dbReference>
<accession>A0A364L5E5</accession>
<dbReference type="CDD" id="cd02440">
    <property type="entry name" value="AdoMet_MTases"/>
    <property type="match status" value="1"/>
</dbReference>
<dbReference type="Proteomes" id="UP000249363">
    <property type="component" value="Unassembled WGS sequence"/>
</dbReference>
<dbReference type="STRING" id="1196081.A0A364L5E5"/>
<reference evidence="1 2" key="1">
    <citation type="journal article" date="2017" name="Biotechnol. Biofuels">
        <title>Differential beta-glucosidase expression as a function of carbon source availability in Talaromyces amestolkiae: a genomic and proteomic approach.</title>
        <authorList>
            <person name="de Eugenio L.I."/>
            <person name="Mendez-Liter J.A."/>
            <person name="Nieto-Dominguez M."/>
            <person name="Alonso L."/>
            <person name="Gil-Munoz J."/>
            <person name="Barriuso J."/>
            <person name="Prieto A."/>
            <person name="Martinez M.J."/>
        </authorList>
    </citation>
    <scope>NUCLEOTIDE SEQUENCE [LARGE SCALE GENOMIC DNA]</scope>
    <source>
        <strain evidence="1 2">CIB</strain>
    </source>
</reference>
<dbReference type="EMBL" id="MIKG01000014">
    <property type="protein sequence ID" value="RAO71038.1"/>
    <property type="molecule type" value="Genomic_DNA"/>
</dbReference>
<organism evidence="1 2">
    <name type="scientific">Talaromyces amestolkiae</name>
    <dbReference type="NCBI Taxonomy" id="1196081"/>
    <lineage>
        <taxon>Eukaryota</taxon>
        <taxon>Fungi</taxon>
        <taxon>Dikarya</taxon>
        <taxon>Ascomycota</taxon>
        <taxon>Pezizomycotina</taxon>
        <taxon>Eurotiomycetes</taxon>
        <taxon>Eurotiomycetidae</taxon>
        <taxon>Eurotiales</taxon>
        <taxon>Trichocomaceae</taxon>
        <taxon>Talaromyces</taxon>
        <taxon>Talaromyces sect. Talaromyces</taxon>
    </lineage>
</organism>
<gene>
    <name evidence="1" type="ORF">BHQ10_007050</name>
</gene>
<dbReference type="GO" id="GO:0008168">
    <property type="term" value="F:methyltransferase activity"/>
    <property type="evidence" value="ECO:0007669"/>
    <property type="project" value="TreeGrafter"/>
</dbReference>
<dbReference type="Gene3D" id="3.40.50.150">
    <property type="entry name" value="Vaccinia Virus protein VP39"/>
    <property type="match status" value="1"/>
</dbReference>
<dbReference type="SUPFAM" id="SSF53335">
    <property type="entry name" value="S-adenosyl-L-methionine-dependent methyltransferases"/>
    <property type="match status" value="1"/>
</dbReference>
<dbReference type="GeneID" id="63796266"/>